<evidence type="ECO:0000313" key="2">
    <source>
        <dbReference type="EMBL" id="DAF44700.1"/>
    </source>
</evidence>
<name>A0A8S5S106_9CAUD</name>
<keyword evidence="1" id="KW-0812">Transmembrane</keyword>
<evidence type="ECO:0000256" key="1">
    <source>
        <dbReference type="SAM" id="Phobius"/>
    </source>
</evidence>
<accession>A0A8S5S106</accession>
<proteinExistence type="predicted"/>
<protein>
    <submittedName>
        <fullName evidence="2">Uncharacterized protein</fullName>
    </submittedName>
</protein>
<sequence>MLSVLGSSYYDNASIYLGLLVVIGSVLALINF</sequence>
<organism evidence="2">
    <name type="scientific">Podoviridae sp. ct8Lf7</name>
    <dbReference type="NCBI Taxonomy" id="2827723"/>
    <lineage>
        <taxon>Viruses</taxon>
        <taxon>Duplodnaviria</taxon>
        <taxon>Heunggongvirae</taxon>
        <taxon>Uroviricota</taxon>
        <taxon>Caudoviricetes</taxon>
    </lineage>
</organism>
<dbReference type="EMBL" id="BK032511">
    <property type="protein sequence ID" value="DAF44700.1"/>
    <property type="molecule type" value="Genomic_DNA"/>
</dbReference>
<reference evidence="2" key="1">
    <citation type="journal article" date="2021" name="Proc. Natl. Acad. Sci. U.S.A.">
        <title>A Catalog of Tens of Thousands of Viruses from Human Metagenomes Reveals Hidden Associations with Chronic Diseases.</title>
        <authorList>
            <person name="Tisza M.J."/>
            <person name="Buck C.B."/>
        </authorList>
    </citation>
    <scope>NUCLEOTIDE SEQUENCE</scope>
    <source>
        <strain evidence="2">Ct8Lf7</strain>
    </source>
</reference>
<feature type="transmembrane region" description="Helical" evidence="1">
    <location>
        <begin position="13"/>
        <end position="30"/>
    </location>
</feature>
<keyword evidence="1" id="KW-0472">Membrane</keyword>
<keyword evidence="1" id="KW-1133">Transmembrane helix</keyword>